<reference evidence="1" key="1">
    <citation type="journal article" date="2019" name="Sci. Rep.">
        <title>Draft genome of Tanacetum cinerariifolium, the natural source of mosquito coil.</title>
        <authorList>
            <person name="Yamashiro T."/>
            <person name="Shiraishi A."/>
            <person name="Satake H."/>
            <person name="Nakayama K."/>
        </authorList>
    </citation>
    <scope>NUCLEOTIDE SEQUENCE</scope>
</reference>
<name>A0A699VQ34_TANCI</name>
<dbReference type="EMBL" id="BKCJ011455772">
    <property type="protein sequence ID" value="GFD35191.1"/>
    <property type="molecule type" value="Genomic_DNA"/>
</dbReference>
<proteinExistence type="predicted"/>
<accession>A0A699VQ34</accession>
<protein>
    <submittedName>
        <fullName evidence="1">Uncharacterized protein</fullName>
    </submittedName>
</protein>
<feature type="non-terminal residue" evidence="1">
    <location>
        <position position="1"/>
    </location>
</feature>
<organism evidence="1">
    <name type="scientific">Tanacetum cinerariifolium</name>
    <name type="common">Dalmatian daisy</name>
    <name type="synonym">Chrysanthemum cinerariifolium</name>
    <dbReference type="NCBI Taxonomy" id="118510"/>
    <lineage>
        <taxon>Eukaryota</taxon>
        <taxon>Viridiplantae</taxon>
        <taxon>Streptophyta</taxon>
        <taxon>Embryophyta</taxon>
        <taxon>Tracheophyta</taxon>
        <taxon>Spermatophyta</taxon>
        <taxon>Magnoliopsida</taxon>
        <taxon>eudicotyledons</taxon>
        <taxon>Gunneridae</taxon>
        <taxon>Pentapetalae</taxon>
        <taxon>asterids</taxon>
        <taxon>campanulids</taxon>
        <taxon>Asterales</taxon>
        <taxon>Asteraceae</taxon>
        <taxon>Asteroideae</taxon>
        <taxon>Anthemideae</taxon>
        <taxon>Anthemidinae</taxon>
        <taxon>Tanacetum</taxon>
    </lineage>
</organism>
<sequence length="43" mass="5048">LYYFTLHVIDLGLLLIDWIICSHHTYFRNGNCMSTEGDESSIR</sequence>
<dbReference type="AlphaFoldDB" id="A0A699VQ34"/>
<gene>
    <name evidence="1" type="ORF">Tci_907160</name>
</gene>
<evidence type="ECO:0000313" key="1">
    <source>
        <dbReference type="EMBL" id="GFD35191.1"/>
    </source>
</evidence>
<comment type="caution">
    <text evidence="1">The sequence shown here is derived from an EMBL/GenBank/DDBJ whole genome shotgun (WGS) entry which is preliminary data.</text>
</comment>